<organism evidence="2 3">
    <name type="scientific">Clunio marinus</name>
    <dbReference type="NCBI Taxonomy" id="568069"/>
    <lineage>
        <taxon>Eukaryota</taxon>
        <taxon>Metazoa</taxon>
        <taxon>Ecdysozoa</taxon>
        <taxon>Arthropoda</taxon>
        <taxon>Hexapoda</taxon>
        <taxon>Insecta</taxon>
        <taxon>Pterygota</taxon>
        <taxon>Neoptera</taxon>
        <taxon>Endopterygota</taxon>
        <taxon>Diptera</taxon>
        <taxon>Nematocera</taxon>
        <taxon>Chironomoidea</taxon>
        <taxon>Chironomidae</taxon>
        <taxon>Clunio</taxon>
    </lineage>
</organism>
<accession>A0A1J1HR56</accession>
<evidence type="ECO:0000256" key="1">
    <source>
        <dbReference type="SAM" id="Phobius"/>
    </source>
</evidence>
<keyword evidence="3" id="KW-1185">Reference proteome</keyword>
<gene>
    <name evidence="2" type="ORF">CLUMA_CG004165</name>
</gene>
<dbReference type="EMBL" id="CVRI01000019">
    <property type="protein sequence ID" value="CRK90527.1"/>
    <property type="molecule type" value="Genomic_DNA"/>
</dbReference>
<proteinExistence type="predicted"/>
<evidence type="ECO:0000313" key="3">
    <source>
        <dbReference type="Proteomes" id="UP000183832"/>
    </source>
</evidence>
<keyword evidence="1" id="KW-0812">Transmembrane</keyword>
<dbReference type="STRING" id="568069.A0A1J1HR56"/>
<protein>
    <submittedName>
        <fullName evidence="2">CLUMA_CG004165, isoform A</fullName>
    </submittedName>
</protein>
<sequence length="293" mass="33265">MSSDKVKFPDEEINDDESLYEIINKTEGYEFKHRIIRQTMMQTITKIDVGVESQLFVAPGSTSIIYFDVTNLRSEPTLQNFNVQDENRYLRAMEPTFMWLMPNQKQTVRVTVVVPTGTELGTKDRITFTANGVVQATQAVVITVATNGIVDSWTPWLWYTYSTRCDWVDNCVGQIWSIEVVARDYESGLLSIRSNPEGMILRAPFDAGTNDEVKATFSASCCEPRVTITAYDLNRNQKTIDLDVNAPWLSEYGIATVVLGVLFFILLITLIIILIVWCVKRKRKDNGLDGTIY</sequence>
<dbReference type="OrthoDB" id="6610237at2759"/>
<name>A0A1J1HR56_9DIPT</name>
<feature type="transmembrane region" description="Helical" evidence="1">
    <location>
        <begin position="252"/>
        <end position="279"/>
    </location>
</feature>
<dbReference type="AlphaFoldDB" id="A0A1J1HR56"/>
<reference evidence="2 3" key="1">
    <citation type="submission" date="2015-04" db="EMBL/GenBank/DDBJ databases">
        <authorList>
            <person name="Syromyatnikov M.Y."/>
            <person name="Popov V.N."/>
        </authorList>
    </citation>
    <scope>NUCLEOTIDE SEQUENCE [LARGE SCALE GENOMIC DNA]</scope>
</reference>
<dbReference type="Proteomes" id="UP000183832">
    <property type="component" value="Unassembled WGS sequence"/>
</dbReference>
<keyword evidence="1" id="KW-0472">Membrane</keyword>
<feature type="non-terminal residue" evidence="2">
    <location>
        <position position="293"/>
    </location>
</feature>
<keyword evidence="1" id="KW-1133">Transmembrane helix</keyword>
<evidence type="ECO:0000313" key="2">
    <source>
        <dbReference type="EMBL" id="CRK90527.1"/>
    </source>
</evidence>